<dbReference type="InterPro" id="IPR052190">
    <property type="entry name" value="Euk-Arch_PrmC-MTase"/>
</dbReference>
<reference evidence="6 7" key="1">
    <citation type="submission" date="2024-10" db="EMBL/GenBank/DDBJ databases">
        <title>The Natural Products Discovery Center: Release of the First 8490 Sequenced Strains for Exploring Actinobacteria Biosynthetic Diversity.</title>
        <authorList>
            <person name="Kalkreuter E."/>
            <person name="Kautsar S.A."/>
            <person name="Yang D."/>
            <person name="Bader C.D."/>
            <person name="Teijaro C.N."/>
            <person name="Fluegel L."/>
            <person name="Davis C.M."/>
            <person name="Simpson J.R."/>
            <person name="Lauterbach L."/>
            <person name="Steele A.D."/>
            <person name="Gui C."/>
            <person name="Meng S."/>
            <person name="Li G."/>
            <person name="Viehrig K."/>
            <person name="Ye F."/>
            <person name="Su P."/>
            <person name="Kiefer A.F."/>
            <person name="Nichols A."/>
            <person name="Cepeda A.J."/>
            <person name="Yan W."/>
            <person name="Fan B."/>
            <person name="Jiang Y."/>
            <person name="Adhikari A."/>
            <person name="Zheng C.-J."/>
            <person name="Schuster L."/>
            <person name="Cowan T.M."/>
            <person name="Smanski M.J."/>
            <person name="Chevrette M.G."/>
            <person name="De Carvalho L.P.S."/>
            <person name="Shen B."/>
        </authorList>
    </citation>
    <scope>NUCLEOTIDE SEQUENCE [LARGE SCALE GENOMIC DNA]</scope>
    <source>
        <strain evidence="6 7">NPDC004045</strain>
    </source>
</reference>
<dbReference type="PROSITE" id="PS00092">
    <property type="entry name" value="N6_MTASE"/>
    <property type="match status" value="1"/>
</dbReference>
<dbReference type="GO" id="GO:0008168">
    <property type="term" value="F:methyltransferase activity"/>
    <property type="evidence" value="ECO:0007669"/>
    <property type="project" value="UniProtKB-KW"/>
</dbReference>
<name>A0ABW6PUC7_9NOCA</name>
<evidence type="ECO:0000256" key="1">
    <source>
        <dbReference type="ARBA" id="ARBA00006149"/>
    </source>
</evidence>
<gene>
    <name evidence="6" type="ORF">ACFYTF_24215</name>
</gene>
<keyword evidence="2 6" id="KW-0489">Methyltransferase</keyword>
<accession>A0ABW6PUC7</accession>
<dbReference type="CDD" id="cd02440">
    <property type="entry name" value="AdoMet_MTases"/>
    <property type="match status" value="1"/>
</dbReference>
<keyword evidence="4" id="KW-0949">S-adenosyl-L-methionine</keyword>
<dbReference type="PANTHER" id="PTHR45875">
    <property type="entry name" value="METHYLTRANSFERASE N6AMT1"/>
    <property type="match status" value="1"/>
</dbReference>
<dbReference type="RefSeq" id="WP_387702386.1">
    <property type="nucleotide sequence ID" value="NZ_JBIAMX010000017.1"/>
</dbReference>
<dbReference type="InterPro" id="IPR007848">
    <property type="entry name" value="Small_mtfrase_dom"/>
</dbReference>
<dbReference type="EMBL" id="JBIAMX010000017">
    <property type="protein sequence ID" value="MFF0545948.1"/>
    <property type="molecule type" value="Genomic_DNA"/>
</dbReference>
<dbReference type="Pfam" id="PF05175">
    <property type="entry name" value="MTS"/>
    <property type="match status" value="1"/>
</dbReference>
<dbReference type="GO" id="GO:0032259">
    <property type="term" value="P:methylation"/>
    <property type="evidence" value="ECO:0007669"/>
    <property type="project" value="UniProtKB-KW"/>
</dbReference>
<dbReference type="SUPFAM" id="SSF53335">
    <property type="entry name" value="S-adenosyl-L-methionine-dependent methyltransferases"/>
    <property type="match status" value="1"/>
</dbReference>
<evidence type="ECO:0000256" key="3">
    <source>
        <dbReference type="ARBA" id="ARBA00022679"/>
    </source>
</evidence>
<evidence type="ECO:0000256" key="2">
    <source>
        <dbReference type="ARBA" id="ARBA00022603"/>
    </source>
</evidence>
<dbReference type="PANTHER" id="PTHR45875:SF1">
    <property type="entry name" value="METHYLTRANSFERASE N6AMT1"/>
    <property type="match status" value="1"/>
</dbReference>
<sequence>MVFRVPGVYRPQADTWLLAETIRRCALPPGGRLLDLCAGTGVLGCTAAGLLGSHVTAADISRRALMSSWLNCRARGIPVRLVRGGPESVCRLAPFDVVVANPPYVPARSAVGRGRAVAWDAGPDGRSVLDRLCAVLPALLSERGVALIVHSALSDTERTLNQLRTGVAHASVIARATVPFGPVLRSRAGWLAARGLIEETQQTEELVVIRAQREPSAELEPIP</sequence>
<proteinExistence type="inferred from homology"/>
<evidence type="ECO:0000259" key="5">
    <source>
        <dbReference type="Pfam" id="PF05175"/>
    </source>
</evidence>
<keyword evidence="7" id="KW-1185">Reference proteome</keyword>
<dbReference type="Gene3D" id="3.40.50.150">
    <property type="entry name" value="Vaccinia Virus protein VP39"/>
    <property type="match status" value="1"/>
</dbReference>
<keyword evidence="3" id="KW-0808">Transferase</keyword>
<evidence type="ECO:0000313" key="6">
    <source>
        <dbReference type="EMBL" id="MFF0545948.1"/>
    </source>
</evidence>
<feature type="domain" description="Methyltransferase small" evidence="5">
    <location>
        <begin position="15"/>
        <end position="106"/>
    </location>
</feature>
<comment type="similarity">
    <text evidence="1">Belongs to the eukaryotic/archaeal PrmC-related family.</text>
</comment>
<dbReference type="InterPro" id="IPR002052">
    <property type="entry name" value="DNA_methylase_N6_adenine_CS"/>
</dbReference>
<organism evidence="6 7">
    <name type="scientific">Nocardia thailandica</name>
    <dbReference type="NCBI Taxonomy" id="257275"/>
    <lineage>
        <taxon>Bacteria</taxon>
        <taxon>Bacillati</taxon>
        <taxon>Actinomycetota</taxon>
        <taxon>Actinomycetes</taxon>
        <taxon>Mycobacteriales</taxon>
        <taxon>Nocardiaceae</taxon>
        <taxon>Nocardia</taxon>
    </lineage>
</organism>
<comment type="caution">
    <text evidence="6">The sequence shown here is derived from an EMBL/GenBank/DDBJ whole genome shotgun (WGS) entry which is preliminary data.</text>
</comment>
<dbReference type="Proteomes" id="UP001601444">
    <property type="component" value="Unassembled WGS sequence"/>
</dbReference>
<evidence type="ECO:0000313" key="7">
    <source>
        <dbReference type="Proteomes" id="UP001601444"/>
    </source>
</evidence>
<dbReference type="InterPro" id="IPR029063">
    <property type="entry name" value="SAM-dependent_MTases_sf"/>
</dbReference>
<evidence type="ECO:0000256" key="4">
    <source>
        <dbReference type="ARBA" id="ARBA00022691"/>
    </source>
</evidence>
<protein>
    <submittedName>
        <fullName evidence="6">Methyltransferase</fullName>
    </submittedName>
</protein>